<dbReference type="AlphaFoldDB" id="A0A818YLE7"/>
<organism evidence="5 7">
    <name type="scientific">Rotaria magnacalcarata</name>
    <dbReference type="NCBI Taxonomy" id="392030"/>
    <lineage>
        <taxon>Eukaryota</taxon>
        <taxon>Metazoa</taxon>
        <taxon>Spiralia</taxon>
        <taxon>Gnathifera</taxon>
        <taxon>Rotifera</taxon>
        <taxon>Eurotatoria</taxon>
        <taxon>Bdelloidea</taxon>
        <taxon>Philodinida</taxon>
        <taxon>Philodinidae</taxon>
        <taxon>Rotaria</taxon>
    </lineage>
</organism>
<evidence type="ECO:0000313" key="7">
    <source>
        <dbReference type="Proteomes" id="UP000663842"/>
    </source>
</evidence>
<dbReference type="InterPro" id="IPR036392">
    <property type="entry name" value="PLAT/LH2_dom_sf"/>
</dbReference>
<feature type="compositionally biased region" description="Low complexity" evidence="2">
    <location>
        <begin position="12"/>
        <end position="28"/>
    </location>
</feature>
<dbReference type="PROSITE" id="PS50095">
    <property type="entry name" value="PLAT"/>
    <property type="match status" value="1"/>
</dbReference>
<dbReference type="InterPro" id="IPR001024">
    <property type="entry name" value="PLAT/LH2_dom"/>
</dbReference>
<comment type="caution">
    <text evidence="1">Lacks conserved residue(s) required for the propagation of feature annotation.</text>
</comment>
<dbReference type="PANTHER" id="PTHR45901">
    <property type="entry name" value="PROTEIN CBG12474"/>
    <property type="match status" value="1"/>
</dbReference>
<dbReference type="InterPro" id="IPR052970">
    <property type="entry name" value="Inner_ear_hair_cell_LOXHD"/>
</dbReference>
<feature type="compositionally biased region" description="Polar residues" evidence="2">
    <location>
        <begin position="1"/>
        <end position="11"/>
    </location>
</feature>
<feature type="region of interest" description="Disordered" evidence="2">
    <location>
        <begin position="1"/>
        <end position="79"/>
    </location>
</feature>
<gene>
    <name evidence="6" type="ORF">OVN521_LOCUS2826</name>
    <name evidence="5" type="ORF">UXM345_LOCUS2090</name>
</gene>
<feature type="compositionally biased region" description="Acidic residues" evidence="2">
    <location>
        <begin position="43"/>
        <end position="66"/>
    </location>
</feature>
<keyword evidence="3" id="KW-1133">Transmembrane helix</keyword>
<dbReference type="SUPFAM" id="SSF49723">
    <property type="entry name" value="Lipase/lipooxygenase domain (PLAT/LH2 domain)"/>
    <property type="match status" value="1"/>
</dbReference>
<evidence type="ECO:0000256" key="1">
    <source>
        <dbReference type="PROSITE-ProRule" id="PRU00152"/>
    </source>
</evidence>
<evidence type="ECO:0000256" key="3">
    <source>
        <dbReference type="SAM" id="Phobius"/>
    </source>
</evidence>
<keyword evidence="3" id="KW-0812">Transmembrane</keyword>
<dbReference type="Proteomes" id="UP000663866">
    <property type="component" value="Unassembled WGS sequence"/>
</dbReference>
<evidence type="ECO:0000256" key="2">
    <source>
        <dbReference type="SAM" id="MobiDB-lite"/>
    </source>
</evidence>
<feature type="domain" description="PLAT" evidence="4">
    <location>
        <begin position="150"/>
        <end position="278"/>
    </location>
</feature>
<evidence type="ECO:0000313" key="8">
    <source>
        <dbReference type="Proteomes" id="UP000663866"/>
    </source>
</evidence>
<proteinExistence type="predicted"/>
<reference evidence="5" key="1">
    <citation type="submission" date="2021-02" db="EMBL/GenBank/DDBJ databases">
        <authorList>
            <person name="Nowell W R."/>
        </authorList>
    </citation>
    <scope>NUCLEOTIDE SEQUENCE</scope>
</reference>
<keyword evidence="8" id="KW-1185">Reference proteome</keyword>
<feature type="transmembrane region" description="Helical" evidence="3">
    <location>
        <begin position="316"/>
        <end position="338"/>
    </location>
</feature>
<dbReference type="Gene3D" id="2.40.180.10">
    <property type="entry name" value="Catalase core domain"/>
    <property type="match status" value="1"/>
</dbReference>
<dbReference type="PANTHER" id="PTHR45901:SF3">
    <property type="entry name" value="LIPOXYGENASE HOMOLOGY DOMAIN-CONTAINING PROTEIN 1"/>
    <property type="match status" value="1"/>
</dbReference>
<dbReference type="EMBL" id="CAJOBF010000123">
    <property type="protein sequence ID" value="CAF3752574.1"/>
    <property type="molecule type" value="Genomic_DNA"/>
</dbReference>
<sequence length="448" mass="51212">MSTNQQNNQELSTSSDTENNTNNSITTNQVQHESPSRRSGEIPEIDIAEADQSDSWETDDEGDFYTEESNGRLAGPDDDDDLFSSGLSKHLIECYPMTTAEEIAVVGVICDICLNEYKANDKIIINSSLLYAMSRIFIFFTLILPYSLAEVWIIHVHTANEQYAGTDANVYIRLFNPKHESTGEYQLTHSNWQPEPHELPFRNLFEIGAVERFRIRTEDIGAVAKIEIRHNNFPSLHADWLLNQVIVERARDKKEYVFKCNCWLKRERPYATINVLPGKEITYDMFLSKTVEFDLFLDPNVPTKPNDNASSNLRTLVIVVVVLIAVVIAVICCSNEYYRRKHHASMRSTYPNESIYQEPSLLDAPYVQTPEVQSESLQSNLWVKTLRRWKDFRRRPPSYIHAQGAQLASTPTMPSLVVPDEPPSYEDLYPNSTLPATTTTSNSIIRYI</sequence>
<name>A0A818YLE7_9BILA</name>
<comment type="caution">
    <text evidence="5">The sequence shown here is derived from an EMBL/GenBank/DDBJ whole genome shotgun (WGS) entry which is preliminary data.</text>
</comment>
<evidence type="ECO:0000313" key="5">
    <source>
        <dbReference type="EMBL" id="CAF3752574.1"/>
    </source>
</evidence>
<feature type="transmembrane region" description="Helical" evidence="3">
    <location>
        <begin position="128"/>
        <end position="148"/>
    </location>
</feature>
<dbReference type="Proteomes" id="UP000663842">
    <property type="component" value="Unassembled WGS sequence"/>
</dbReference>
<accession>A0A818YLE7</accession>
<evidence type="ECO:0000313" key="6">
    <source>
        <dbReference type="EMBL" id="CAF3781866.1"/>
    </source>
</evidence>
<evidence type="ECO:0000259" key="4">
    <source>
        <dbReference type="PROSITE" id="PS50095"/>
    </source>
</evidence>
<protein>
    <recommendedName>
        <fullName evidence="4">PLAT domain-containing protein</fullName>
    </recommendedName>
</protein>
<dbReference type="Pfam" id="PF01477">
    <property type="entry name" value="PLAT"/>
    <property type="match status" value="1"/>
</dbReference>
<dbReference type="EMBL" id="CAJOBG010000231">
    <property type="protein sequence ID" value="CAF3781866.1"/>
    <property type="molecule type" value="Genomic_DNA"/>
</dbReference>
<dbReference type="SMART" id="SM00308">
    <property type="entry name" value="LH2"/>
    <property type="match status" value="1"/>
</dbReference>
<keyword evidence="3" id="KW-0472">Membrane</keyword>